<name>A0ABQ3N9R8_9BACI</name>
<sequence>MSREADHTIKGFLYQFSKTLNVILSSTDKDEIQIEGIIEDIDLKNSNITNAIQCKYHESKVRYNLSDIYKPILQMLIHFLDNDTNNVKYVLYAHFPNEQVGINKITKLQIEEILSSSNFDYISKYISKIKPPKDQSIKDLLGKASKSSEDKTQIKRYYENTELEIIVDIDKFLKGHFIFEIGLSYEELIKETKKLLMDEGFSLEDVKDLFYPNGIQYIAELSILPEAEKRITSKNKLIGYLHENKKTAMSRWTSELLTRKELLKVRKNQLVPSLNVNSRLRYFIMNPDTIENFDDEFILFVKDYLEKYNSKIKLHTETPCFILKTDVNRLSEYHKRFVSRNIQIITGYIGDTFYFKEFNKEPKRIIKDNWVEFKAKISCNSDEVLTFINSKKCDDLYLIGEIDFSSLDTTDVNIEHLHVSNFRELKYLLSMVKEI</sequence>
<keyword evidence="2" id="KW-1185">Reference proteome</keyword>
<organism evidence="1 2">
    <name type="scientific">Neobacillus kokaensis</name>
    <dbReference type="NCBI Taxonomy" id="2759023"/>
    <lineage>
        <taxon>Bacteria</taxon>
        <taxon>Bacillati</taxon>
        <taxon>Bacillota</taxon>
        <taxon>Bacilli</taxon>
        <taxon>Bacillales</taxon>
        <taxon>Bacillaceae</taxon>
        <taxon>Neobacillus</taxon>
    </lineage>
</organism>
<evidence type="ECO:0008006" key="3">
    <source>
        <dbReference type="Google" id="ProtNLM"/>
    </source>
</evidence>
<evidence type="ECO:0000313" key="2">
    <source>
        <dbReference type="Proteomes" id="UP000637074"/>
    </source>
</evidence>
<dbReference type="EMBL" id="BNDS01000025">
    <property type="protein sequence ID" value="GHI00628.1"/>
    <property type="molecule type" value="Genomic_DNA"/>
</dbReference>
<accession>A0ABQ3N9R8</accession>
<proteinExistence type="predicted"/>
<reference evidence="1 2" key="1">
    <citation type="journal article" date="2022" name="Int. J. Syst. Evol. Microbiol.">
        <title>Neobacillus kokaensis sp. nov., isolated from soil.</title>
        <authorList>
            <person name="Yuki K."/>
            <person name="Matsubara H."/>
            <person name="Yamaguchi S."/>
        </authorList>
    </citation>
    <scope>NUCLEOTIDE SEQUENCE [LARGE SCALE GENOMIC DNA]</scope>
    <source>
        <strain evidence="1 2">LOB 377</strain>
    </source>
</reference>
<evidence type="ECO:0000313" key="1">
    <source>
        <dbReference type="EMBL" id="GHI00628.1"/>
    </source>
</evidence>
<dbReference type="Proteomes" id="UP000637074">
    <property type="component" value="Unassembled WGS sequence"/>
</dbReference>
<gene>
    <name evidence="1" type="ORF">AM1BK_41700</name>
</gene>
<comment type="caution">
    <text evidence="1">The sequence shown here is derived from an EMBL/GenBank/DDBJ whole genome shotgun (WGS) entry which is preliminary data.</text>
</comment>
<protein>
    <recommendedName>
        <fullName evidence="3">DUF4365 domain-containing protein</fullName>
    </recommendedName>
</protein>
<dbReference type="RefSeq" id="WP_191276187.1">
    <property type="nucleotide sequence ID" value="NZ_BNDS01000025.1"/>
</dbReference>